<evidence type="ECO:0000256" key="1">
    <source>
        <dbReference type="ARBA" id="ARBA00009677"/>
    </source>
</evidence>
<dbReference type="GO" id="GO:0009425">
    <property type="term" value="C:bacterial-type flagellum basal body"/>
    <property type="evidence" value="ECO:0007669"/>
    <property type="project" value="UniProtKB-SubCell"/>
</dbReference>
<dbReference type="SUPFAM" id="SSF117143">
    <property type="entry name" value="Flagellar hook protein flgE"/>
    <property type="match status" value="1"/>
</dbReference>
<gene>
    <name evidence="6" type="ORF">SAMN04488530_11024</name>
</gene>
<dbReference type="Pfam" id="PF00460">
    <property type="entry name" value="Flg_bb_rod"/>
    <property type="match status" value="1"/>
</dbReference>
<keyword evidence="7" id="KW-1185">Reference proteome</keyword>
<keyword evidence="6" id="KW-0966">Cell projection</keyword>
<feature type="domain" description="Flagellar basal body rod protein N-terminal" evidence="3">
    <location>
        <begin position="7"/>
        <end position="35"/>
    </location>
</feature>
<feature type="domain" description="Flagellar basal-body/hook protein C-terminal" evidence="4">
    <location>
        <begin position="206"/>
        <end position="250"/>
    </location>
</feature>
<dbReference type="InterPro" id="IPR037925">
    <property type="entry name" value="FlgE/F/G-like"/>
</dbReference>
<evidence type="ECO:0000313" key="7">
    <source>
        <dbReference type="Proteomes" id="UP000243255"/>
    </source>
</evidence>
<proteinExistence type="inferred from homology"/>
<dbReference type="InterPro" id="IPR001444">
    <property type="entry name" value="Flag_bb_rod_N"/>
</dbReference>
<protein>
    <submittedName>
        <fullName evidence="6">Flagellar basal-body rod protein FlgG</fullName>
    </submittedName>
</protein>
<dbReference type="InterPro" id="IPR020013">
    <property type="entry name" value="Flagellar_FlgE/F/G"/>
</dbReference>
<comment type="subcellular location">
    <subcellularLocation>
        <location evidence="2">Bacterial flagellum basal body</location>
    </subcellularLocation>
</comment>
<keyword evidence="2" id="KW-0975">Bacterial flagellum</keyword>
<evidence type="ECO:0000256" key="2">
    <source>
        <dbReference type="RuleBase" id="RU362116"/>
    </source>
</evidence>
<dbReference type="EMBL" id="FQWX01000010">
    <property type="protein sequence ID" value="SHG87844.1"/>
    <property type="molecule type" value="Genomic_DNA"/>
</dbReference>
<feature type="domain" description="Flagellar hook protein FlgE/F/G-like D1" evidence="5">
    <location>
        <begin position="91"/>
        <end position="159"/>
    </location>
</feature>
<dbReference type="NCBIfam" id="TIGR03506">
    <property type="entry name" value="FlgEFG_subfam"/>
    <property type="match status" value="1"/>
</dbReference>
<dbReference type="RefSeq" id="WP_073125305.1">
    <property type="nucleotide sequence ID" value="NZ_BAABCH010000101.1"/>
</dbReference>
<name>A0A1M5NE49_9FIRM</name>
<comment type="similarity">
    <text evidence="1 2">Belongs to the flagella basal body rod proteins family.</text>
</comment>
<keyword evidence="6" id="KW-0969">Cilium</keyword>
<evidence type="ECO:0000259" key="3">
    <source>
        <dbReference type="Pfam" id="PF00460"/>
    </source>
</evidence>
<sequence length="253" mass="27927">MYNIMHNSKTGMIANQGKVDVVSNNIANVQTTGYKKLEVGFLDLYTETLDRNSYPNNSKDAITGTGIKISQATRNMIQGPIRNTGIKTNLAIDGEGLFCVIRPDGTHNYTRNGEFNLDAGGRLVDDYGNILDITYNNGILPQNANLANGDLIINKVGEVFLDDEKVGKIEMYIPKGDNDLIPVGDSIFALREGGGIYLAEKSKILQGHIEMSNVNMQNEMTDLIMAQRAFQFNSRGIKAIDEMWGMINNLQGR</sequence>
<evidence type="ECO:0000259" key="5">
    <source>
        <dbReference type="Pfam" id="PF22692"/>
    </source>
</evidence>
<dbReference type="InterPro" id="IPR010930">
    <property type="entry name" value="Flg_bb/hook_C_dom"/>
</dbReference>
<dbReference type="AlphaFoldDB" id="A0A1M5NE49"/>
<reference evidence="7" key="1">
    <citation type="submission" date="2016-11" db="EMBL/GenBank/DDBJ databases">
        <authorList>
            <person name="Varghese N."/>
            <person name="Submissions S."/>
        </authorList>
    </citation>
    <scope>NUCLEOTIDE SEQUENCE [LARGE SCALE GENOMIC DNA]</scope>
    <source>
        <strain evidence="7">DSM 2635</strain>
    </source>
</reference>
<evidence type="ECO:0000259" key="4">
    <source>
        <dbReference type="Pfam" id="PF06429"/>
    </source>
</evidence>
<keyword evidence="6" id="KW-0282">Flagellum</keyword>
<accession>A0A1M5NE49</accession>
<dbReference type="OrthoDB" id="9804559at2"/>
<dbReference type="InterPro" id="IPR053967">
    <property type="entry name" value="LlgE_F_G-like_D1"/>
</dbReference>
<dbReference type="PANTHER" id="PTHR30435">
    <property type="entry name" value="FLAGELLAR PROTEIN"/>
    <property type="match status" value="1"/>
</dbReference>
<evidence type="ECO:0000313" key="6">
    <source>
        <dbReference type="EMBL" id="SHG87844.1"/>
    </source>
</evidence>
<dbReference type="Pfam" id="PF22692">
    <property type="entry name" value="LlgE_F_G_D1"/>
    <property type="match status" value="1"/>
</dbReference>
<dbReference type="Proteomes" id="UP000243255">
    <property type="component" value="Unassembled WGS sequence"/>
</dbReference>
<organism evidence="6 7">
    <name type="scientific">Asaccharospora irregularis DSM 2635</name>
    <dbReference type="NCBI Taxonomy" id="1121321"/>
    <lineage>
        <taxon>Bacteria</taxon>
        <taxon>Bacillati</taxon>
        <taxon>Bacillota</taxon>
        <taxon>Clostridia</taxon>
        <taxon>Peptostreptococcales</taxon>
        <taxon>Peptostreptococcaceae</taxon>
        <taxon>Asaccharospora</taxon>
    </lineage>
</organism>
<dbReference type="Pfam" id="PF06429">
    <property type="entry name" value="Flg_bbr_C"/>
    <property type="match status" value="1"/>
</dbReference>
<dbReference type="STRING" id="1121321.SAMN04488530_11024"/>
<dbReference type="PANTHER" id="PTHR30435:SF19">
    <property type="entry name" value="FLAGELLAR BASAL-BODY ROD PROTEIN FLGG"/>
    <property type="match status" value="1"/>
</dbReference>
<dbReference type="GO" id="GO:0071978">
    <property type="term" value="P:bacterial-type flagellum-dependent swarming motility"/>
    <property type="evidence" value="ECO:0007669"/>
    <property type="project" value="TreeGrafter"/>
</dbReference>